<dbReference type="SMART" id="SM00320">
    <property type="entry name" value="WD40"/>
    <property type="match status" value="5"/>
</dbReference>
<dbReference type="PANTHER" id="PTHR19848:SF8">
    <property type="entry name" value="F-BOX AND WD REPEAT DOMAIN CONTAINING 7"/>
    <property type="match status" value="1"/>
</dbReference>
<accession>A0AA39V3U9</accession>
<dbReference type="Gene3D" id="2.130.10.10">
    <property type="entry name" value="YVTN repeat-like/Quinoprotein amine dehydrogenase"/>
    <property type="match status" value="2"/>
</dbReference>
<dbReference type="InterPro" id="IPR001680">
    <property type="entry name" value="WD40_rpt"/>
</dbReference>
<evidence type="ECO:0000313" key="5">
    <source>
        <dbReference type="Proteomes" id="UP001166286"/>
    </source>
</evidence>
<evidence type="ECO:0000256" key="2">
    <source>
        <dbReference type="ARBA" id="ARBA00022737"/>
    </source>
</evidence>
<keyword evidence="2" id="KW-0677">Repeat</keyword>
<sequence>MPVYTQAQFQKGWVYACSEDFKSSDGKPYTWAPGQPSQWGDEVFKIPLPTEPADASLNADGTLFAIALQHDIHVYTVSEFTLLQVLKGHVSRVDAVRFHPLKPRILVSCSMNHRGGSVAAEPAIILWTLHERRERILEVGSTLQALGKRAVEGVVAGLQDMESAWTLAEQEKKSLAEDFEKTITLLNLKSQVQDYMRIHGRLSANFGSRVFNDKGTRLIFLPDKMPRSNTMDKWDICVWDIERKEISLTLEAHTDAIMWVGFSPDDKLIASVSWDKTFRIWSHTDGSLLYTFKSDNQNWTGGFSPDSRFFAGTSGQGRFWVWDVSDGSEVMTYSFEQQSHWLRTLDWSPSGKQLIIGGNEWGLLSLFDLESHTEAQRRILSPEKSTEEVRNLRSFMEVTVAQFFDGGRYIISQTSSDRAIEVCDIVDSMKWRFAPPQGQTVGWGSDFVVLAEQGLIATIDGDAVRFWKVPFEKRE</sequence>
<organism evidence="4 5">
    <name type="scientific">Cladonia borealis</name>
    <dbReference type="NCBI Taxonomy" id="184061"/>
    <lineage>
        <taxon>Eukaryota</taxon>
        <taxon>Fungi</taxon>
        <taxon>Dikarya</taxon>
        <taxon>Ascomycota</taxon>
        <taxon>Pezizomycotina</taxon>
        <taxon>Lecanoromycetes</taxon>
        <taxon>OSLEUM clade</taxon>
        <taxon>Lecanoromycetidae</taxon>
        <taxon>Lecanorales</taxon>
        <taxon>Lecanorineae</taxon>
        <taxon>Cladoniaceae</taxon>
        <taxon>Cladonia</taxon>
    </lineage>
</organism>
<gene>
    <name evidence="4" type="ORF">JMJ35_002447</name>
</gene>
<name>A0AA39V3U9_9LECA</name>
<feature type="repeat" description="WD" evidence="3">
    <location>
        <begin position="250"/>
        <end position="291"/>
    </location>
</feature>
<reference evidence="4" key="1">
    <citation type="submission" date="2023-03" db="EMBL/GenBank/DDBJ databases">
        <title>Complete genome of Cladonia borealis.</title>
        <authorList>
            <person name="Park H."/>
        </authorList>
    </citation>
    <scope>NUCLEOTIDE SEQUENCE</scope>
    <source>
        <strain evidence="4">ANT050790</strain>
    </source>
</reference>
<dbReference type="InterPro" id="IPR036322">
    <property type="entry name" value="WD40_repeat_dom_sf"/>
</dbReference>
<dbReference type="Proteomes" id="UP001166286">
    <property type="component" value="Unassembled WGS sequence"/>
</dbReference>
<keyword evidence="1 3" id="KW-0853">WD repeat</keyword>
<dbReference type="PANTHER" id="PTHR19848">
    <property type="entry name" value="WD40 REPEAT PROTEIN"/>
    <property type="match status" value="1"/>
</dbReference>
<dbReference type="EMBL" id="JAFEKC020000004">
    <property type="protein sequence ID" value="KAK0515068.1"/>
    <property type="molecule type" value="Genomic_DNA"/>
</dbReference>
<dbReference type="Pfam" id="PF00400">
    <property type="entry name" value="WD40"/>
    <property type="match status" value="2"/>
</dbReference>
<evidence type="ECO:0000256" key="1">
    <source>
        <dbReference type="ARBA" id="ARBA00022574"/>
    </source>
</evidence>
<evidence type="ECO:0000313" key="4">
    <source>
        <dbReference type="EMBL" id="KAK0515068.1"/>
    </source>
</evidence>
<dbReference type="PROSITE" id="PS50082">
    <property type="entry name" value="WD_REPEATS_2"/>
    <property type="match status" value="1"/>
</dbReference>
<comment type="caution">
    <text evidence="4">The sequence shown here is derived from an EMBL/GenBank/DDBJ whole genome shotgun (WGS) entry which is preliminary data.</text>
</comment>
<dbReference type="PROSITE" id="PS50294">
    <property type="entry name" value="WD_REPEATS_REGION"/>
    <property type="match status" value="1"/>
</dbReference>
<protein>
    <recommendedName>
        <fullName evidence="6">WD40 repeat-like protein</fullName>
    </recommendedName>
</protein>
<dbReference type="SUPFAM" id="SSF50978">
    <property type="entry name" value="WD40 repeat-like"/>
    <property type="match status" value="1"/>
</dbReference>
<dbReference type="AlphaFoldDB" id="A0AA39V3U9"/>
<dbReference type="InterPro" id="IPR015943">
    <property type="entry name" value="WD40/YVTN_repeat-like_dom_sf"/>
</dbReference>
<evidence type="ECO:0008006" key="6">
    <source>
        <dbReference type="Google" id="ProtNLM"/>
    </source>
</evidence>
<proteinExistence type="predicted"/>
<keyword evidence="5" id="KW-1185">Reference proteome</keyword>
<evidence type="ECO:0000256" key="3">
    <source>
        <dbReference type="PROSITE-ProRule" id="PRU00221"/>
    </source>
</evidence>